<dbReference type="EMBL" id="RSEJ01000011">
    <property type="protein sequence ID" value="NBI53274.1"/>
    <property type="molecule type" value="Genomic_DNA"/>
</dbReference>
<name>A0ABW9YHJ2_9GAMM</name>
<evidence type="ECO:0000313" key="1">
    <source>
        <dbReference type="EMBL" id="NBI53274.1"/>
    </source>
</evidence>
<dbReference type="Gene3D" id="1.10.3210.10">
    <property type="entry name" value="Hypothetical protein af1432"/>
    <property type="match status" value="1"/>
</dbReference>
<keyword evidence="2" id="KW-1185">Reference proteome</keyword>
<evidence type="ECO:0008006" key="3">
    <source>
        <dbReference type="Google" id="ProtNLM"/>
    </source>
</evidence>
<comment type="caution">
    <text evidence="1">The sequence shown here is derived from an EMBL/GenBank/DDBJ whole genome shotgun (WGS) entry which is preliminary data.</text>
</comment>
<proteinExistence type="predicted"/>
<sequence length="176" mass="19565">MVKACSPEFLLNHSLRSYAFGIAMAHKVKSKIDKEVFFLGSVMHDLGLTEKCMGTETFEVEGAREARAFCIHQGIEVDKADLIHEMVALHNSVGIAHKCDPEIALLHYGAGADIAGLWSYDLNKRTVEEVLAEYSDEGFKAGMIRLIEEQIAQKPNSYMATMVELGFLEKAAKAKW</sequence>
<dbReference type="PANTHER" id="PTHR35569">
    <property type="entry name" value="CYANAMIDE HYDRATASE DDI2-RELATED"/>
    <property type="match status" value="1"/>
</dbReference>
<dbReference type="SUPFAM" id="SSF109604">
    <property type="entry name" value="HD-domain/PDEase-like"/>
    <property type="match status" value="1"/>
</dbReference>
<accession>A0ABW9YHJ2</accession>
<gene>
    <name evidence="1" type="ORF">EIZ48_11870</name>
</gene>
<dbReference type="PANTHER" id="PTHR35569:SF1">
    <property type="entry name" value="CYANAMIDE HYDRATASE DDI2-RELATED"/>
    <property type="match status" value="1"/>
</dbReference>
<dbReference type="Proteomes" id="UP000738517">
    <property type="component" value="Unassembled WGS sequence"/>
</dbReference>
<evidence type="ECO:0000313" key="2">
    <source>
        <dbReference type="Proteomes" id="UP000738517"/>
    </source>
</evidence>
<protein>
    <recommendedName>
        <fullName evidence="3">HD domain-containing protein</fullName>
    </recommendedName>
</protein>
<organism evidence="1 2">
    <name type="scientific">Photobacterium alginatilyticum</name>
    <dbReference type="NCBI Taxonomy" id="1775171"/>
    <lineage>
        <taxon>Bacteria</taxon>
        <taxon>Pseudomonadati</taxon>
        <taxon>Pseudomonadota</taxon>
        <taxon>Gammaproteobacteria</taxon>
        <taxon>Vibrionales</taxon>
        <taxon>Vibrionaceae</taxon>
        <taxon>Photobacterium</taxon>
    </lineage>
</organism>
<reference evidence="1 2" key="1">
    <citation type="journal article" date="2017" name="Int. J. Syst. Evol. Microbiol.">
        <title>Photobacterium alginatilyticum sp. nov., a marine bacterium isolated from bottom seawater.</title>
        <authorList>
            <person name="Wang X."/>
            <person name="Wang Y."/>
            <person name="Yang X."/>
            <person name="Sun H."/>
            <person name="Li B."/>
            <person name="Zhang X.H."/>
        </authorList>
    </citation>
    <scope>NUCLEOTIDE SEQUENCE [LARGE SCALE GENOMIC DNA]</scope>
    <source>
        <strain evidence="1 2">P03D4</strain>
    </source>
</reference>